<sequence length="54" mass="6253">CSCPDSSKLCKHIFLISRIFQVPFTERSRMHVTPVTDENTDLSNTLKKCQTLPW</sequence>
<dbReference type="Proteomes" id="UP000242414">
    <property type="component" value="Unassembled WGS sequence"/>
</dbReference>
<name>A0A1X0QR57_RHIZD</name>
<accession>A0A1X0QR57</accession>
<gene>
    <name evidence="3" type="ORF">BCV72DRAFT_215670</name>
</gene>
<proteinExistence type="predicted"/>
<protein>
    <recommendedName>
        <fullName evidence="2">SWIM-type domain-containing protein</fullName>
    </recommendedName>
</protein>
<dbReference type="InterPro" id="IPR007527">
    <property type="entry name" value="Znf_SWIM"/>
</dbReference>
<keyword evidence="1" id="KW-0863">Zinc-finger</keyword>
<evidence type="ECO:0000259" key="2">
    <source>
        <dbReference type="PROSITE" id="PS50966"/>
    </source>
</evidence>
<organism evidence="3">
    <name type="scientific">Rhizopus microsporus var. microsporus</name>
    <dbReference type="NCBI Taxonomy" id="86635"/>
    <lineage>
        <taxon>Eukaryota</taxon>
        <taxon>Fungi</taxon>
        <taxon>Fungi incertae sedis</taxon>
        <taxon>Mucoromycota</taxon>
        <taxon>Mucoromycotina</taxon>
        <taxon>Mucoromycetes</taxon>
        <taxon>Mucorales</taxon>
        <taxon>Mucorineae</taxon>
        <taxon>Rhizopodaceae</taxon>
        <taxon>Rhizopus</taxon>
    </lineage>
</organism>
<keyword evidence="1" id="KW-0862">Zinc</keyword>
<dbReference type="GO" id="GO:0008270">
    <property type="term" value="F:zinc ion binding"/>
    <property type="evidence" value="ECO:0007669"/>
    <property type="project" value="UniProtKB-KW"/>
</dbReference>
<dbReference type="EMBL" id="KV922063">
    <property type="protein sequence ID" value="ORE02229.1"/>
    <property type="molecule type" value="Genomic_DNA"/>
</dbReference>
<reference evidence="3" key="1">
    <citation type="journal article" date="2016" name="Proc. Natl. Acad. Sci. U.S.A.">
        <title>Lipid metabolic changes in an early divergent fungus govern the establishment of a mutualistic symbiosis with endobacteria.</title>
        <authorList>
            <person name="Lastovetsky O.A."/>
            <person name="Gaspar M.L."/>
            <person name="Mondo S.J."/>
            <person name="LaButti K.M."/>
            <person name="Sandor L."/>
            <person name="Grigoriev I.V."/>
            <person name="Henry S.A."/>
            <person name="Pawlowska T.E."/>
        </authorList>
    </citation>
    <scope>NUCLEOTIDE SEQUENCE [LARGE SCALE GENOMIC DNA]</scope>
    <source>
        <strain evidence="3">ATCC 52814</strain>
    </source>
</reference>
<feature type="domain" description="SWIM-type" evidence="2">
    <location>
        <begin position="1"/>
        <end position="21"/>
    </location>
</feature>
<evidence type="ECO:0000256" key="1">
    <source>
        <dbReference type="PROSITE-ProRule" id="PRU00325"/>
    </source>
</evidence>
<keyword evidence="1" id="KW-0479">Metal-binding</keyword>
<evidence type="ECO:0000313" key="3">
    <source>
        <dbReference type="EMBL" id="ORE02229.1"/>
    </source>
</evidence>
<dbReference type="AlphaFoldDB" id="A0A1X0QR57"/>
<feature type="non-terminal residue" evidence="3">
    <location>
        <position position="1"/>
    </location>
</feature>
<dbReference type="PROSITE" id="PS50966">
    <property type="entry name" value="ZF_SWIM"/>
    <property type="match status" value="1"/>
</dbReference>
<dbReference type="VEuPathDB" id="FungiDB:BCV72DRAFT_215670"/>